<evidence type="ECO:0000313" key="4">
    <source>
        <dbReference type="Proteomes" id="UP000054498"/>
    </source>
</evidence>
<dbReference type="Pfam" id="PF00650">
    <property type="entry name" value="CRAL_TRIO"/>
    <property type="match status" value="1"/>
</dbReference>
<dbReference type="GeneID" id="25737934"/>
<reference evidence="3 4" key="1">
    <citation type="journal article" date="2013" name="BMC Genomics">
        <title>Reconstruction of the lipid metabolism for the microalga Monoraphidium neglectum from its genome sequence reveals characteristics suitable for biofuel production.</title>
        <authorList>
            <person name="Bogen C."/>
            <person name="Al-Dilaimi A."/>
            <person name="Albersmeier A."/>
            <person name="Wichmann J."/>
            <person name="Grundmann M."/>
            <person name="Rupp O."/>
            <person name="Lauersen K.J."/>
            <person name="Blifernez-Klassen O."/>
            <person name="Kalinowski J."/>
            <person name="Goesmann A."/>
            <person name="Mussgnug J.H."/>
            <person name="Kruse O."/>
        </authorList>
    </citation>
    <scope>NUCLEOTIDE SEQUENCE [LARGE SCALE GENOMIC DNA]</scope>
    <source>
        <strain evidence="3 4">SAG 48.87</strain>
    </source>
</reference>
<evidence type="ECO:0000259" key="2">
    <source>
        <dbReference type="PROSITE" id="PS50191"/>
    </source>
</evidence>
<dbReference type="PANTHER" id="PTHR46277">
    <property type="entry name" value="OS03G0850700 PROTEIN"/>
    <property type="match status" value="1"/>
</dbReference>
<feature type="domain" description="CRAL-TRIO" evidence="2">
    <location>
        <begin position="1"/>
        <end position="184"/>
    </location>
</feature>
<dbReference type="EMBL" id="KK100954">
    <property type="protein sequence ID" value="KIZ02898.1"/>
    <property type="molecule type" value="Genomic_DNA"/>
</dbReference>
<feature type="region of interest" description="Disordered" evidence="1">
    <location>
        <begin position="31"/>
        <end position="54"/>
    </location>
</feature>
<evidence type="ECO:0000313" key="3">
    <source>
        <dbReference type="EMBL" id="KIZ02898.1"/>
    </source>
</evidence>
<dbReference type="SMART" id="SM00516">
    <property type="entry name" value="SEC14"/>
    <property type="match status" value="1"/>
</dbReference>
<dbReference type="PROSITE" id="PS50191">
    <property type="entry name" value="CRAL_TRIO"/>
    <property type="match status" value="1"/>
</dbReference>
<dbReference type="PANTHER" id="PTHR46277:SF3">
    <property type="entry name" value="BINDING PROTEIN, PUTATIVE-RELATED"/>
    <property type="match status" value="1"/>
</dbReference>
<dbReference type="AlphaFoldDB" id="A0A0D2JVX4"/>
<organism evidence="3 4">
    <name type="scientific">Monoraphidium neglectum</name>
    <dbReference type="NCBI Taxonomy" id="145388"/>
    <lineage>
        <taxon>Eukaryota</taxon>
        <taxon>Viridiplantae</taxon>
        <taxon>Chlorophyta</taxon>
        <taxon>core chlorophytes</taxon>
        <taxon>Chlorophyceae</taxon>
        <taxon>CS clade</taxon>
        <taxon>Sphaeropleales</taxon>
        <taxon>Selenastraceae</taxon>
        <taxon>Monoraphidium</taxon>
    </lineage>
</organism>
<dbReference type="CDD" id="cd00170">
    <property type="entry name" value="SEC14"/>
    <property type="match status" value="1"/>
</dbReference>
<accession>A0A0D2JVX4</accession>
<dbReference type="RefSeq" id="XP_013901917.1">
    <property type="nucleotide sequence ID" value="XM_014046463.1"/>
</dbReference>
<evidence type="ECO:0000256" key="1">
    <source>
        <dbReference type="SAM" id="MobiDB-lite"/>
    </source>
</evidence>
<dbReference type="InterPro" id="IPR036865">
    <property type="entry name" value="CRAL-TRIO_dom_sf"/>
</dbReference>
<dbReference type="OrthoDB" id="1434354at2759"/>
<dbReference type="KEGG" id="mng:MNEG_5057"/>
<protein>
    <recommendedName>
        <fullName evidence="2">CRAL-TRIO domain-containing protein</fullName>
    </recommendedName>
</protein>
<name>A0A0D2JVX4_9CHLO</name>
<keyword evidence="4" id="KW-1185">Reference proteome</keyword>
<gene>
    <name evidence="3" type="ORF">MNEG_5057</name>
</gene>
<proteinExistence type="predicted"/>
<dbReference type="Gene3D" id="3.40.525.10">
    <property type="entry name" value="CRAL-TRIO lipid binding domain"/>
    <property type="match status" value="1"/>
</dbReference>
<dbReference type="InterPro" id="IPR001251">
    <property type="entry name" value="CRAL-TRIO_dom"/>
</dbReference>
<sequence>MRQDKILIQGCDRHGRAIAVFVGGRHVPGGLEPRPLATTSSGGAGSRDPAGAPSDQLEVQRFYCYCADATLAECDPVINPGGRSVFILDVGEFGWKNVDLLGAKTLFGMIQAHYVERLAVLYVHNAGAALYHLYRLVYPFIDPVTRDKIVFLPPDAGAAREILARDIDLALLPPSLGGIGKARSVPEVWAEIDARRAAEVAGVAAAAAAAADSSDDLTVNIDAAAARAKGAAAARGPAAAAKLNAAAAVEVAA</sequence>
<dbReference type="Proteomes" id="UP000054498">
    <property type="component" value="Unassembled WGS sequence"/>
</dbReference>
<dbReference type="SUPFAM" id="SSF52087">
    <property type="entry name" value="CRAL/TRIO domain"/>
    <property type="match status" value="1"/>
</dbReference>